<organism evidence="3 4">
    <name type="scientific">Bacillus songklensis</name>
    <dbReference type="NCBI Taxonomy" id="1069116"/>
    <lineage>
        <taxon>Bacteria</taxon>
        <taxon>Bacillati</taxon>
        <taxon>Bacillota</taxon>
        <taxon>Bacilli</taxon>
        <taxon>Bacillales</taxon>
        <taxon>Bacillaceae</taxon>
        <taxon>Bacillus</taxon>
    </lineage>
</organism>
<keyword evidence="2" id="KW-1133">Transmembrane helix</keyword>
<evidence type="ECO:0000313" key="3">
    <source>
        <dbReference type="EMBL" id="MFC3885333.1"/>
    </source>
</evidence>
<reference evidence="4" key="1">
    <citation type="journal article" date="2019" name="Int. J. Syst. Evol. Microbiol.">
        <title>The Global Catalogue of Microorganisms (GCM) 10K type strain sequencing project: providing services to taxonomists for standard genome sequencing and annotation.</title>
        <authorList>
            <consortium name="The Broad Institute Genomics Platform"/>
            <consortium name="The Broad Institute Genome Sequencing Center for Infectious Disease"/>
            <person name="Wu L."/>
            <person name="Ma J."/>
        </authorList>
    </citation>
    <scope>NUCLEOTIDE SEQUENCE [LARGE SCALE GENOMIC DNA]</scope>
    <source>
        <strain evidence="4">CCUG 61889</strain>
    </source>
</reference>
<feature type="transmembrane region" description="Helical" evidence="2">
    <location>
        <begin position="117"/>
        <end position="137"/>
    </location>
</feature>
<protein>
    <recommendedName>
        <fullName evidence="1">KinB-signaling pathway activation protein</fullName>
    </recommendedName>
</protein>
<dbReference type="RefSeq" id="WP_377917633.1">
    <property type="nucleotide sequence ID" value="NZ_JBHRZT010000069.1"/>
</dbReference>
<proteinExistence type="predicted"/>
<dbReference type="Pfam" id="PF14089">
    <property type="entry name" value="KbaA"/>
    <property type="match status" value="1"/>
</dbReference>
<feature type="transmembrane region" description="Helical" evidence="2">
    <location>
        <begin position="173"/>
        <end position="192"/>
    </location>
</feature>
<accession>A0ABV8B4W9</accession>
<evidence type="ECO:0000313" key="4">
    <source>
        <dbReference type="Proteomes" id="UP001595752"/>
    </source>
</evidence>
<dbReference type="EMBL" id="JBHRZT010000069">
    <property type="protein sequence ID" value="MFC3885333.1"/>
    <property type="molecule type" value="Genomic_DNA"/>
</dbReference>
<dbReference type="SMART" id="SM01251">
    <property type="entry name" value="KbaA"/>
    <property type="match status" value="1"/>
</dbReference>
<feature type="transmembrane region" description="Helical" evidence="2">
    <location>
        <begin position="42"/>
        <end position="73"/>
    </location>
</feature>
<name>A0ABV8B4W9_9BACI</name>
<keyword evidence="2" id="KW-0812">Transmembrane</keyword>
<feature type="transmembrane region" description="Helical" evidence="2">
    <location>
        <begin position="85"/>
        <end position="105"/>
    </location>
</feature>
<feature type="transmembrane region" description="Helical" evidence="2">
    <location>
        <begin position="146"/>
        <end position="167"/>
    </location>
</feature>
<sequence length="204" mass="23134">MNSRNWVRLFFSTLLLGGISTAITGFIVRWDKYESLFSSMDVAGILLVLVLLFGVGLIFSIISQMGFFAYLTVHRFGLGIFRSVSLWNAVQVVLILFVLFDIVYFRYRFFAEPGASVIPYISIAVGILLVGALVAYAKKQQTNNEAFIPALFFMIVVTIIEWMPALQINDQNWLYLMLVPLLVCNAYQLLILPKLNAERQTKKS</sequence>
<dbReference type="Proteomes" id="UP001595752">
    <property type="component" value="Unassembled WGS sequence"/>
</dbReference>
<gene>
    <name evidence="3" type="ORF">ACFOU2_18350</name>
</gene>
<evidence type="ECO:0000256" key="1">
    <source>
        <dbReference type="PIRNR" id="PIRNR029886"/>
    </source>
</evidence>
<comment type="subcellular location">
    <subcellularLocation>
        <location evidence="1">Cell membrane</location>
    </subcellularLocation>
</comment>
<evidence type="ECO:0000256" key="2">
    <source>
        <dbReference type="SAM" id="Phobius"/>
    </source>
</evidence>
<dbReference type="PIRSF" id="PIRSF029886">
    <property type="entry name" value="KBAA"/>
    <property type="match status" value="1"/>
</dbReference>
<dbReference type="InterPro" id="IPR024164">
    <property type="entry name" value="KinB-signalling_activ"/>
</dbReference>
<keyword evidence="1 2" id="KW-0472">Membrane</keyword>
<keyword evidence="1" id="KW-0749">Sporulation</keyword>
<keyword evidence="4" id="KW-1185">Reference proteome</keyword>
<comment type="caution">
    <text evidence="3">The sequence shown here is derived from an EMBL/GenBank/DDBJ whole genome shotgun (WGS) entry which is preliminary data.</text>
</comment>
<feature type="transmembrane region" description="Helical" evidence="2">
    <location>
        <begin position="7"/>
        <end position="30"/>
    </location>
</feature>
<keyword evidence="1" id="KW-1003">Cell membrane</keyword>
<comment type="function">
    <text evidence="1">Involved in the activation of the KinB signaling pathway of sporulation.</text>
</comment>